<dbReference type="AlphaFoldDB" id="A0AAD4P4V5"/>
<dbReference type="Gene3D" id="1.25.10.10">
    <property type="entry name" value="Leucine-rich Repeat Variant"/>
    <property type="match status" value="1"/>
</dbReference>
<sequence length="1184" mass="132182">MEVEEERQLIELRPGSESGPIFAATVGRAMTTLLNAKPKKLQDAVSRLDSPPNFAPITVSVEQSLWFLHKYIEEAAEKGDHLDHVLVPLLQHSLKKRDPKRGNQAIILLNWLFQDEIFLEAILRNVSDIILRRDDHYVALGWCILGRSLIEYENVVRDVSTYAIREKHEITLTKFCSSVPHLLSIMCNGSVMQEQFELPTRLAVAAADFVLSLTVALTRKDPSSNNITKKKNSSFVSAKNQTSNLLRAANNDRDESALRETSEISSTLDLKLLLWNNINELITLVEKLTDWSWKSRHLHAEGLKRVCKWLLELKQQYDCFQDQAELHMVKTGSLLLSSCWKHYGMLMCLEDRKLSQQHKELLDQYLSGIKFYADSQAEEPNIGKSSKSETVIFFLNCLMLLLGRLDSEQFEDAITESGSQISEILLSQLMCADEDVIDGAITIFKAVIFKTNHTLSMRSLGDIRQIDAFLPTLLNVLDERDAAAKAIVKLLAEYCSMCSNGKCLYEVLKRIFSKNVVQRRNAVDVVADLIHITSGSVDTLSEEEWQDVANNLLECLGDEDEAIQSQAANLIPMIGPHFVLTRLVDLSYSPHENIQTSATIALIALLVNHKEEPEILCMLLDCLSKLSQTLDSGVDASRKAGSTMDADRLLKLLPEWAKHVEDWHVMAGPLVDKMLGEPSNAVIVRFLSHISEYLAEAVDLVFNRLILYMREQKDVNECFSECKGRTDSTSEAVKHEHLFCRLCPLLIIRLLPLRVFDDLNSPLVYGKILHNSAIQETQRFSIEETECIAALMINRALNNSEFEDVRKLAAELCGRLHPEVLIPILSSQLESAANAKDMLKIKVCLFSLCTCLMVKGNNAYRHPDFLRIRRTTAMVLSWASTDGDEISKAQHGCIDSLALMLCAELQAPESSKGTVISSDSVLAYVINHMSDVKEAIPLESNGVRGRDEATARLSFRLCMANVLISACQKIPDTGKKSYAKKVTARVIRSIRETAVPEIRAAYIQVLFSVAYHLKSLIFPYSNDLLNVALNSLRQGSHKEKMAGAKLVMCLMASEEEVVESISAGLLEATTLLTNLSTTDPSAELPLTVAFAAAPLMLYIPPLRSLSLFLRTAELLLRGAIPYASAVSSLLRLFVSYPVGPPPPPEGMYSVRFLLFAGNSMLIQSFTTPELISYSQCVADPYDSA</sequence>
<keyword evidence="2" id="KW-1185">Reference proteome</keyword>
<dbReference type="PANTHER" id="PTHR37743:SF1">
    <property type="entry name" value="ARM REPEAT SUPERFAMILY PROTEIN"/>
    <property type="match status" value="1"/>
</dbReference>
<dbReference type="PANTHER" id="PTHR37743">
    <property type="entry name" value="ARM REPEAT SUPERFAMILY PROTEIN"/>
    <property type="match status" value="1"/>
</dbReference>
<name>A0AAD4P4V5_PERFH</name>
<dbReference type="InterPro" id="IPR016024">
    <property type="entry name" value="ARM-type_fold"/>
</dbReference>
<comment type="caution">
    <text evidence="1">The sequence shown here is derived from an EMBL/GenBank/DDBJ whole genome shotgun (WGS) entry which is preliminary data.</text>
</comment>
<dbReference type="Proteomes" id="UP001190926">
    <property type="component" value="Unassembled WGS sequence"/>
</dbReference>
<organism evidence="1 2">
    <name type="scientific">Perilla frutescens var. hirtella</name>
    <name type="common">Perilla citriodora</name>
    <name type="synonym">Perilla setoyensis</name>
    <dbReference type="NCBI Taxonomy" id="608512"/>
    <lineage>
        <taxon>Eukaryota</taxon>
        <taxon>Viridiplantae</taxon>
        <taxon>Streptophyta</taxon>
        <taxon>Embryophyta</taxon>
        <taxon>Tracheophyta</taxon>
        <taxon>Spermatophyta</taxon>
        <taxon>Magnoliopsida</taxon>
        <taxon>eudicotyledons</taxon>
        <taxon>Gunneridae</taxon>
        <taxon>Pentapetalae</taxon>
        <taxon>asterids</taxon>
        <taxon>lamiids</taxon>
        <taxon>Lamiales</taxon>
        <taxon>Lamiaceae</taxon>
        <taxon>Nepetoideae</taxon>
        <taxon>Elsholtzieae</taxon>
        <taxon>Perilla</taxon>
    </lineage>
</organism>
<evidence type="ECO:0000313" key="1">
    <source>
        <dbReference type="EMBL" id="KAH6826107.1"/>
    </source>
</evidence>
<dbReference type="InterPro" id="IPR011989">
    <property type="entry name" value="ARM-like"/>
</dbReference>
<reference evidence="1 2" key="1">
    <citation type="journal article" date="2021" name="Nat. Commun.">
        <title>Incipient diploidization of the medicinal plant Perilla within 10,000 years.</title>
        <authorList>
            <person name="Zhang Y."/>
            <person name="Shen Q."/>
            <person name="Leng L."/>
            <person name="Zhang D."/>
            <person name="Chen S."/>
            <person name="Shi Y."/>
            <person name="Ning Z."/>
            <person name="Chen S."/>
        </authorList>
    </citation>
    <scope>NUCLEOTIDE SEQUENCE [LARGE SCALE GENOMIC DNA]</scope>
    <source>
        <strain evidence="2">cv. PC099</strain>
    </source>
</reference>
<proteinExistence type="predicted"/>
<evidence type="ECO:0000313" key="2">
    <source>
        <dbReference type="Proteomes" id="UP001190926"/>
    </source>
</evidence>
<evidence type="ECO:0008006" key="3">
    <source>
        <dbReference type="Google" id="ProtNLM"/>
    </source>
</evidence>
<dbReference type="SUPFAM" id="SSF48371">
    <property type="entry name" value="ARM repeat"/>
    <property type="match status" value="1"/>
</dbReference>
<protein>
    <recommendedName>
        <fullName evidence="3">ARM repeat superfamily protein</fullName>
    </recommendedName>
</protein>
<gene>
    <name evidence="1" type="ORF">C2S53_001544</name>
</gene>
<accession>A0AAD4P4V5</accession>
<dbReference type="EMBL" id="SDAM02000167">
    <property type="protein sequence ID" value="KAH6826107.1"/>
    <property type="molecule type" value="Genomic_DNA"/>
</dbReference>